<gene>
    <name evidence="1" type="ORF">HCTV-7_gp22</name>
</gene>
<evidence type="ECO:0000313" key="1">
    <source>
        <dbReference type="EMBL" id="UBF20347.1"/>
    </source>
</evidence>
<organism evidence="1 2">
    <name type="scientific">Haloarcula phage HCTV-7</name>
    <dbReference type="NCBI Taxonomy" id="2877982"/>
    <lineage>
        <taxon>Viruses</taxon>
        <taxon>Duplodnaviria</taxon>
        <taxon>Heunggongvirae</taxon>
        <taxon>Uroviricota</taxon>
        <taxon>Caudoviricetes</taxon>
        <taxon>Thumleimavirales</taxon>
        <taxon>Hafunaviridae</taxon>
        <taxon>Haloferacalesvirus</taxon>
        <taxon>Haloferacalesvirus hv5</taxon>
    </lineage>
</organism>
<accession>A0AAE8XUP1</accession>
<dbReference type="Proteomes" id="UP000827418">
    <property type="component" value="Segment"/>
</dbReference>
<name>A0AAE8XUP1_9CAUD</name>
<dbReference type="EMBL" id="MZ334502">
    <property type="protein sequence ID" value="UBF20347.1"/>
    <property type="molecule type" value="Genomic_DNA"/>
</dbReference>
<sequence>MADETDNDSNDVNISKLRELALRGKNYREEFETNYLGETLTLYLKPLTDLEFLPIAAFLEEKLDMDTEEAKERIEEEREAGDDDSIDIANFDKEFVGIMQEAAAKGVDNTQGDAEGLDDELVLETIRDLIGGKSIEIAERVLDISSNAEDAEKFRR</sequence>
<proteinExistence type="predicted"/>
<protein>
    <submittedName>
        <fullName evidence="1">Tail assembly chaperone</fullName>
    </submittedName>
</protein>
<reference evidence="1" key="1">
    <citation type="submission" date="2021-05" db="EMBL/GenBank/DDBJ databases">
        <title>Diversity, taxonomy and evolution of archaeal viruses of the class Caudoviricetes.</title>
        <authorList>
            <person name="Liu Y."/>
            <person name="Demina T.A."/>
            <person name="Roux S."/>
            <person name="Aiewsakun P."/>
            <person name="Kazlauskas D."/>
            <person name="Simmonds P."/>
            <person name="Prangishvili D."/>
            <person name="Oksanen H.M."/>
            <person name="Krupovic M."/>
        </authorList>
    </citation>
    <scope>NUCLEOTIDE SEQUENCE</scope>
    <source>
        <strain evidence="1">HCTV-7/16</strain>
    </source>
</reference>
<evidence type="ECO:0000313" key="2">
    <source>
        <dbReference type="Proteomes" id="UP000827418"/>
    </source>
</evidence>